<evidence type="ECO:0000313" key="3">
    <source>
        <dbReference type="Proteomes" id="UP000265520"/>
    </source>
</evidence>
<organism evidence="2 3">
    <name type="scientific">Trifolium medium</name>
    <dbReference type="NCBI Taxonomy" id="97028"/>
    <lineage>
        <taxon>Eukaryota</taxon>
        <taxon>Viridiplantae</taxon>
        <taxon>Streptophyta</taxon>
        <taxon>Embryophyta</taxon>
        <taxon>Tracheophyta</taxon>
        <taxon>Spermatophyta</taxon>
        <taxon>Magnoliopsida</taxon>
        <taxon>eudicotyledons</taxon>
        <taxon>Gunneridae</taxon>
        <taxon>Pentapetalae</taxon>
        <taxon>rosids</taxon>
        <taxon>fabids</taxon>
        <taxon>Fabales</taxon>
        <taxon>Fabaceae</taxon>
        <taxon>Papilionoideae</taxon>
        <taxon>50 kb inversion clade</taxon>
        <taxon>NPAAA clade</taxon>
        <taxon>Hologalegina</taxon>
        <taxon>IRL clade</taxon>
        <taxon>Trifolieae</taxon>
        <taxon>Trifolium</taxon>
    </lineage>
</organism>
<dbReference type="AlphaFoldDB" id="A0A392V7E6"/>
<name>A0A392V7E6_9FABA</name>
<sequence length="35" mass="3526">RDIPPPSIGASNRRTEPVSYAADDLDRGGAGGVTG</sequence>
<dbReference type="EMBL" id="LXQA011084992">
    <property type="protein sequence ID" value="MCI84194.1"/>
    <property type="molecule type" value="Genomic_DNA"/>
</dbReference>
<reference evidence="2 3" key="1">
    <citation type="journal article" date="2018" name="Front. Plant Sci.">
        <title>Red Clover (Trifolium pratense) and Zigzag Clover (T. medium) - A Picture of Genomic Similarities and Differences.</title>
        <authorList>
            <person name="Dluhosova J."/>
            <person name="Istvanek J."/>
            <person name="Nedelnik J."/>
            <person name="Repkova J."/>
        </authorList>
    </citation>
    <scope>NUCLEOTIDE SEQUENCE [LARGE SCALE GENOMIC DNA]</scope>
    <source>
        <strain evidence="3">cv. 10/8</strain>
        <tissue evidence="2">Leaf</tissue>
    </source>
</reference>
<keyword evidence="3" id="KW-1185">Reference proteome</keyword>
<comment type="caution">
    <text evidence="2">The sequence shown here is derived from an EMBL/GenBank/DDBJ whole genome shotgun (WGS) entry which is preliminary data.</text>
</comment>
<protein>
    <submittedName>
        <fullName evidence="2">Uncharacterized protein</fullName>
    </submittedName>
</protein>
<evidence type="ECO:0000256" key="1">
    <source>
        <dbReference type="SAM" id="MobiDB-lite"/>
    </source>
</evidence>
<feature type="non-terminal residue" evidence="2">
    <location>
        <position position="1"/>
    </location>
</feature>
<evidence type="ECO:0000313" key="2">
    <source>
        <dbReference type="EMBL" id="MCI84194.1"/>
    </source>
</evidence>
<proteinExistence type="predicted"/>
<accession>A0A392V7E6</accession>
<dbReference type="Proteomes" id="UP000265520">
    <property type="component" value="Unassembled WGS sequence"/>
</dbReference>
<feature type="region of interest" description="Disordered" evidence="1">
    <location>
        <begin position="1"/>
        <end position="35"/>
    </location>
</feature>